<organism evidence="2">
    <name type="scientific">termite gut metagenome</name>
    <dbReference type="NCBI Taxonomy" id="433724"/>
    <lineage>
        <taxon>unclassified sequences</taxon>
        <taxon>metagenomes</taxon>
        <taxon>organismal metagenomes</taxon>
    </lineage>
</organism>
<dbReference type="Pfam" id="PF13175">
    <property type="entry name" value="AAA_15"/>
    <property type="match status" value="1"/>
</dbReference>
<accession>A0A5J4QBF6</accession>
<evidence type="ECO:0000259" key="1">
    <source>
        <dbReference type="Pfam" id="PF13175"/>
    </source>
</evidence>
<dbReference type="AlphaFoldDB" id="A0A5J4QBF6"/>
<gene>
    <name evidence="2" type="ORF">EZS27_030979</name>
</gene>
<dbReference type="Gene3D" id="3.40.50.300">
    <property type="entry name" value="P-loop containing nucleotide triphosphate hydrolases"/>
    <property type="match status" value="1"/>
</dbReference>
<comment type="caution">
    <text evidence="2">The sequence shown here is derived from an EMBL/GenBank/DDBJ whole genome shotgun (WGS) entry which is preliminary data.</text>
</comment>
<dbReference type="InterPro" id="IPR041685">
    <property type="entry name" value="AAA_GajA/Old/RecF-like"/>
</dbReference>
<proteinExistence type="predicted"/>
<feature type="domain" description="Endonuclease GajA/Old nuclease/RecF-like AAA" evidence="1">
    <location>
        <begin position="1"/>
        <end position="148"/>
    </location>
</feature>
<protein>
    <submittedName>
        <fullName evidence="2">DNA replication and repair protein RecF</fullName>
    </submittedName>
</protein>
<name>A0A5J4QBF6_9ZZZZ</name>
<sequence>MRIYKVYIEDFKNLKQFEIDLSPNEMNTVLLGQNATGKSNFIEALVLIFKYLDLEKEPPKELTLKYRIEYECRGVRVVIDYLKEKYDFHIGHKVVIEGQETWLMDGKSLSKAEFFRKKNDFLPKYVFTYYSGISNRLKDHFNEHQEIFYRNVKKKGIT</sequence>
<dbReference type="EMBL" id="SNRY01003996">
    <property type="protein sequence ID" value="KAA6319085.1"/>
    <property type="molecule type" value="Genomic_DNA"/>
</dbReference>
<reference evidence="2" key="1">
    <citation type="submission" date="2019-03" db="EMBL/GenBank/DDBJ databases">
        <title>Single cell metagenomics reveals metabolic interactions within the superorganism composed of flagellate Streblomastix strix and complex community of Bacteroidetes bacteria on its surface.</title>
        <authorList>
            <person name="Treitli S.C."/>
            <person name="Kolisko M."/>
            <person name="Husnik F."/>
            <person name="Keeling P."/>
            <person name="Hampl V."/>
        </authorList>
    </citation>
    <scope>NUCLEOTIDE SEQUENCE</scope>
    <source>
        <strain evidence="2">STM</strain>
    </source>
</reference>
<dbReference type="InterPro" id="IPR027417">
    <property type="entry name" value="P-loop_NTPase"/>
</dbReference>
<evidence type="ECO:0000313" key="2">
    <source>
        <dbReference type="EMBL" id="KAA6319085.1"/>
    </source>
</evidence>
<feature type="non-terminal residue" evidence="2">
    <location>
        <position position="158"/>
    </location>
</feature>
<dbReference type="SUPFAM" id="SSF52540">
    <property type="entry name" value="P-loop containing nucleoside triphosphate hydrolases"/>
    <property type="match status" value="1"/>
</dbReference>